<dbReference type="Gene3D" id="3.60.10.10">
    <property type="entry name" value="Endonuclease/exonuclease/phosphatase"/>
    <property type="match status" value="1"/>
</dbReference>
<reference evidence="1" key="1">
    <citation type="submission" date="2022-04" db="EMBL/GenBank/DDBJ databases">
        <title>Carnegiea gigantea Genome sequencing and assembly v2.</title>
        <authorList>
            <person name="Copetti D."/>
            <person name="Sanderson M.J."/>
            <person name="Burquez A."/>
            <person name="Wojciechowski M.F."/>
        </authorList>
    </citation>
    <scope>NUCLEOTIDE SEQUENCE</scope>
    <source>
        <strain evidence="1">SGP5-SGP5p</strain>
        <tissue evidence="1">Aerial part</tissue>
    </source>
</reference>
<keyword evidence="2" id="KW-1185">Reference proteome</keyword>
<sequence length="443" mass="50716">MSRGGRRGWPKVQRVLIEDNIQSPDTHVARDSYGNRNREIIDGRPLQNNGTVAEKDLSWDASMVGPNEAIGEETVQPITKHVMRHQGTRIGGQRALAPTIETLMANTFSALLDAEEDQEKGMGGGGRVIVSWHPRHYNFNMVHMTDQLIHGELSTNTKFLITFIYGRNLEEQRSPLWDDIRTISHAHENPWSILGDFNAVLHQEDRIGGVEMERLKNLQNVPSNATCKFQYERAFFTWTNKTIWSKIDRAFYNELWYEAFTYTHVHILSQGLSDQTPMILSFPPSIGLRAHSFSQVKAREDLVQAQSLLRNDPLNIELQQRESKCRDHYTSINHSAISLMKQQCKAKWIGLGDESTRTFMARIKQRKAMASIYHIKDLNDHRVEGFEAVSRVMIGYYQELLGNNDHHRASVEDSKIKTVIFSIPNHKSPGPDGYPSGFYKACW</sequence>
<evidence type="ECO:0000313" key="1">
    <source>
        <dbReference type="EMBL" id="KAJ8419565.1"/>
    </source>
</evidence>
<accession>A0A9Q1GI67</accession>
<gene>
    <name evidence="1" type="ORF">Cgig2_004596</name>
</gene>
<dbReference type="InterPro" id="IPR036691">
    <property type="entry name" value="Endo/exonu/phosph_ase_sf"/>
</dbReference>
<dbReference type="PANTHER" id="PTHR33710:SF64">
    <property type="entry name" value="ENDONUCLEASE_EXONUCLEASE_PHOSPHATASE DOMAIN-CONTAINING PROTEIN"/>
    <property type="match status" value="1"/>
</dbReference>
<evidence type="ECO:0000313" key="2">
    <source>
        <dbReference type="Proteomes" id="UP001153076"/>
    </source>
</evidence>
<protein>
    <recommendedName>
        <fullName evidence="3">Endonuclease/exonuclease/phosphatase domain-containing protein</fullName>
    </recommendedName>
</protein>
<name>A0A9Q1GI67_9CARY</name>
<dbReference type="PANTHER" id="PTHR33710">
    <property type="entry name" value="BNAC02G09200D PROTEIN"/>
    <property type="match status" value="1"/>
</dbReference>
<dbReference type="EMBL" id="JAKOGI010004858">
    <property type="protein sequence ID" value="KAJ8419565.1"/>
    <property type="molecule type" value="Genomic_DNA"/>
</dbReference>
<evidence type="ECO:0008006" key="3">
    <source>
        <dbReference type="Google" id="ProtNLM"/>
    </source>
</evidence>
<dbReference type="Proteomes" id="UP001153076">
    <property type="component" value="Unassembled WGS sequence"/>
</dbReference>
<dbReference type="AlphaFoldDB" id="A0A9Q1GI67"/>
<organism evidence="1 2">
    <name type="scientific">Carnegiea gigantea</name>
    <dbReference type="NCBI Taxonomy" id="171969"/>
    <lineage>
        <taxon>Eukaryota</taxon>
        <taxon>Viridiplantae</taxon>
        <taxon>Streptophyta</taxon>
        <taxon>Embryophyta</taxon>
        <taxon>Tracheophyta</taxon>
        <taxon>Spermatophyta</taxon>
        <taxon>Magnoliopsida</taxon>
        <taxon>eudicotyledons</taxon>
        <taxon>Gunneridae</taxon>
        <taxon>Pentapetalae</taxon>
        <taxon>Caryophyllales</taxon>
        <taxon>Cactineae</taxon>
        <taxon>Cactaceae</taxon>
        <taxon>Cactoideae</taxon>
        <taxon>Echinocereeae</taxon>
        <taxon>Carnegiea</taxon>
    </lineage>
</organism>
<comment type="caution">
    <text evidence="1">The sequence shown here is derived from an EMBL/GenBank/DDBJ whole genome shotgun (WGS) entry which is preliminary data.</text>
</comment>
<dbReference type="OrthoDB" id="1742140at2759"/>
<dbReference type="SUPFAM" id="SSF56219">
    <property type="entry name" value="DNase I-like"/>
    <property type="match status" value="1"/>
</dbReference>
<proteinExistence type="predicted"/>